<dbReference type="SMART" id="SM00248">
    <property type="entry name" value="ANK"/>
    <property type="match status" value="4"/>
</dbReference>
<keyword evidence="4" id="KW-0677">Repeat</keyword>
<dbReference type="PRINTS" id="PR01415">
    <property type="entry name" value="ANKYRIN"/>
</dbReference>
<evidence type="ECO:0000256" key="8">
    <source>
        <dbReference type="PROSITE-ProRule" id="PRU00023"/>
    </source>
</evidence>
<dbReference type="Proteomes" id="UP000532373">
    <property type="component" value="Unassembled WGS sequence"/>
</dbReference>
<gene>
    <name evidence="11" type="ORF">HNQ96_005403</name>
</gene>
<sequence>MIKQTRFLAIGAWPVTKARSVIGACSLLWLLALPAQANELGDLVRSGDVAAVTSALDKGAAIDEIDGVTALYIACETGNAALAELLVNRGADVNLPVSWQRTPLYAATKAGFADIVTLLLGHGADPNQLAKAQTPLHVAAETGCLACVTSLVEAGAEVNALTSNGSPPIHLAKLAGHDDVVAYLNSHGANGPTIQPISPRLASADAQSGKDIFGTTCAACHLAAPGLKVPKRANLWGIVGRQKGSESDVAYSASLKQAGGVWSFEELNFFIANPALTLPGTDMTFPGLADENQRADLIAYLRTLSDTPLPLPGK</sequence>
<reference evidence="11 12" key="1">
    <citation type="submission" date="2020-08" db="EMBL/GenBank/DDBJ databases">
        <title>Genomic Encyclopedia of Type Strains, Phase IV (KMG-IV): sequencing the most valuable type-strain genomes for metagenomic binning, comparative biology and taxonomic classification.</title>
        <authorList>
            <person name="Goeker M."/>
        </authorList>
    </citation>
    <scope>NUCLEOTIDE SEQUENCE [LARGE SCALE GENOMIC DNA]</scope>
    <source>
        <strain evidence="11 12">DSM 17454</strain>
    </source>
</reference>
<protein>
    <submittedName>
        <fullName evidence="11">Cytochrome c</fullName>
    </submittedName>
</protein>
<organism evidence="11 12">
    <name type="scientific">Aminobacter carboxidus</name>
    <dbReference type="NCBI Taxonomy" id="376165"/>
    <lineage>
        <taxon>Bacteria</taxon>
        <taxon>Pseudomonadati</taxon>
        <taxon>Pseudomonadota</taxon>
        <taxon>Alphaproteobacteria</taxon>
        <taxon>Hyphomicrobiales</taxon>
        <taxon>Phyllobacteriaceae</taxon>
        <taxon>Aminobacter</taxon>
    </lineage>
</organism>
<dbReference type="RefSeq" id="WP_184772978.1">
    <property type="nucleotide sequence ID" value="NZ_JACHGI010000017.1"/>
</dbReference>
<evidence type="ECO:0000256" key="1">
    <source>
        <dbReference type="ARBA" id="ARBA00022448"/>
    </source>
</evidence>
<dbReference type="InterPro" id="IPR036770">
    <property type="entry name" value="Ankyrin_rpt-contain_sf"/>
</dbReference>
<evidence type="ECO:0000256" key="3">
    <source>
        <dbReference type="ARBA" id="ARBA00022723"/>
    </source>
</evidence>
<evidence type="ECO:0000256" key="6">
    <source>
        <dbReference type="ARBA" id="ARBA00023004"/>
    </source>
</evidence>
<comment type="caution">
    <text evidence="11">The sequence shown here is derived from an EMBL/GenBank/DDBJ whole genome shotgun (WGS) entry which is preliminary data.</text>
</comment>
<keyword evidence="1" id="KW-0813">Transport</keyword>
<dbReference type="PROSITE" id="PS51007">
    <property type="entry name" value="CYTC"/>
    <property type="match status" value="1"/>
</dbReference>
<evidence type="ECO:0000256" key="9">
    <source>
        <dbReference type="PROSITE-ProRule" id="PRU00433"/>
    </source>
</evidence>
<keyword evidence="5" id="KW-0249">Electron transport</keyword>
<feature type="repeat" description="ANK" evidence="8">
    <location>
        <begin position="164"/>
        <end position="190"/>
    </location>
</feature>
<feature type="repeat" description="ANK" evidence="8">
    <location>
        <begin position="131"/>
        <end position="163"/>
    </location>
</feature>
<dbReference type="GO" id="GO:0046872">
    <property type="term" value="F:metal ion binding"/>
    <property type="evidence" value="ECO:0007669"/>
    <property type="project" value="UniProtKB-KW"/>
</dbReference>
<dbReference type="SUPFAM" id="SSF48403">
    <property type="entry name" value="Ankyrin repeat"/>
    <property type="match status" value="1"/>
</dbReference>
<dbReference type="PROSITE" id="PS50088">
    <property type="entry name" value="ANK_REPEAT"/>
    <property type="match status" value="4"/>
</dbReference>
<dbReference type="Gene3D" id="1.10.760.10">
    <property type="entry name" value="Cytochrome c-like domain"/>
    <property type="match status" value="1"/>
</dbReference>
<keyword evidence="7 8" id="KW-0040">ANK repeat</keyword>
<dbReference type="InterPro" id="IPR009056">
    <property type="entry name" value="Cyt_c-like_dom"/>
</dbReference>
<dbReference type="PROSITE" id="PS50297">
    <property type="entry name" value="ANK_REP_REGION"/>
    <property type="match status" value="4"/>
</dbReference>
<dbReference type="Pfam" id="PF00034">
    <property type="entry name" value="Cytochrom_C"/>
    <property type="match status" value="1"/>
</dbReference>
<dbReference type="InterPro" id="IPR002327">
    <property type="entry name" value="Cyt_c_1A/1B"/>
</dbReference>
<dbReference type="Pfam" id="PF12796">
    <property type="entry name" value="Ank_2"/>
    <property type="match status" value="2"/>
</dbReference>
<proteinExistence type="predicted"/>
<dbReference type="EMBL" id="JACHGI010000017">
    <property type="protein sequence ID" value="MBB6469513.1"/>
    <property type="molecule type" value="Genomic_DNA"/>
</dbReference>
<dbReference type="PRINTS" id="PR00604">
    <property type="entry name" value="CYTCHRMECIAB"/>
</dbReference>
<keyword evidence="3 9" id="KW-0479">Metal-binding</keyword>
<keyword evidence="6 9" id="KW-0408">Iron</keyword>
<dbReference type="SUPFAM" id="SSF46626">
    <property type="entry name" value="Cytochrome c"/>
    <property type="match status" value="1"/>
</dbReference>
<keyword evidence="2 9" id="KW-0349">Heme</keyword>
<evidence type="ECO:0000313" key="11">
    <source>
        <dbReference type="EMBL" id="MBB6469513.1"/>
    </source>
</evidence>
<dbReference type="AlphaFoldDB" id="A0A8E1WK90"/>
<feature type="repeat" description="ANK" evidence="8">
    <location>
        <begin position="99"/>
        <end position="131"/>
    </location>
</feature>
<dbReference type="InterPro" id="IPR002110">
    <property type="entry name" value="Ankyrin_rpt"/>
</dbReference>
<accession>A0A8E1WK90</accession>
<evidence type="ECO:0000256" key="7">
    <source>
        <dbReference type="ARBA" id="ARBA00023043"/>
    </source>
</evidence>
<evidence type="ECO:0000256" key="4">
    <source>
        <dbReference type="ARBA" id="ARBA00022737"/>
    </source>
</evidence>
<feature type="domain" description="Cytochrome c" evidence="10">
    <location>
        <begin position="204"/>
        <end position="305"/>
    </location>
</feature>
<dbReference type="Gene3D" id="1.25.40.20">
    <property type="entry name" value="Ankyrin repeat-containing domain"/>
    <property type="match status" value="2"/>
</dbReference>
<evidence type="ECO:0000256" key="2">
    <source>
        <dbReference type="ARBA" id="ARBA00022617"/>
    </source>
</evidence>
<evidence type="ECO:0000313" key="12">
    <source>
        <dbReference type="Proteomes" id="UP000532373"/>
    </source>
</evidence>
<dbReference type="PANTHER" id="PTHR24171">
    <property type="entry name" value="ANKYRIN REPEAT DOMAIN-CONTAINING PROTEIN 39-RELATED"/>
    <property type="match status" value="1"/>
</dbReference>
<evidence type="ECO:0000259" key="10">
    <source>
        <dbReference type="PROSITE" id="PS51007"/>
    </source>
</evidence>
<dbReference type="InterPro" id="IPR036909">
    <property type="entry name" value="Cyt_c-like_dom_sf"/>
</dbReference>
<feature type="repeat" description="ANK" evidence="8">
    <location>
        <begin position="66"/>
        <end position="98"/>
    </location>
</feature>
<dbReference type="GO" id="GO:0020037">
    <property type="term" value="F:heme binding"/>
    <property type="evidence" value="ECO:0007669"/>
    <property type="project" value="InterPro"/>
</dbReference>
<name>A0A8E1WK90_9HYPH</name>
<dbReference type="GO" id="GO:0009055">
    <property type="term" value="F:electron transfer activity"/>
    <property type="evidence" value="ECO:0007669"/>
    <property type="project" value="InterPro"/>
</dbReference>
<evidence type="ECO:0000256" key="5">
    <source>
        <dbReference type="ARBA" id="ARBA00022982"/>
    </source>
</evidence>